<accession>A0A2P2QCH4</accession>
<dbReference type="AlphaFoldDB" id="A0A2P2QCH4"/>
<sequence>MVSLQFCNLEFCNCVGTGFLGNGSLGWRDEKCLLEIFFTLGF</sequence>
<organism evidence="1">
    <name type="scientific">Rhizophora mucronata</name>
    <name type="common">Asiatic mangrove</name>
    <dbReference type="NCBI Taxonomy" id="61149"/>
    <lineage>
        <taxon>Eukaryota</taxon>
        <taxon>Viridiplantae</taxon>
        <taxon>Streptophyta</taxon>
        <taxon>Embryophyta</taxon>
        <taxon>Tracheophyta</taxon>
        <taxon>Spermatophyta</taxon>
        <taxon>Magnoliopsida</taxon>
        <taxon>eudicotyledons</taxon>
        <taxon>Gunneridae</taxon>
        <taxon>Pentapetalae</taxon>
        <taxon>rosids</taxon>
        <taxon>fabids</taxon>
        <taxon>Malpighiales</taxon>
        <taxon>Rhizophoraceae</taxon>
        <taxon>Rhizophora</taxon>
    </lineage>
</organism>
<protein>
    <submittedName>
        <fullName evidence="1">Uncharacterized protein</fullName>
    </submittedName>
</protein>
<reference evidence="1" key="1">
    <citation type="submission" date="2018-02" db="EMBL/GenBank/DDBJ databases">
        <title>Rhizophora mucronata_Transcriptome.</title>
        <authorList>
            <person name="Meera S.P."/>
            <person name="Sreeshan A."/>
            <person name="Augustine A."/>
        </authorList>
    </citation>
    <scope>NUCLEOTIDE SEQUENCE</scope>
    <source>
        <tissue evidence="1">Leaf</tissue>
    </source>
</reference>
<proteinExistence type="predicted"/>
<dbReference type="EMBL" id="GGEC01084207">
    <property type="protein sequence ID" value="MBX64691.1"/>
    <property type="molecule type" value="Transcribed_RNA"/>
</dbReference>
<name>A0A2P2QCH4_RHIMU</name>
<evidence type="ECO:0000313" key="1">
    <source>
        <dbReference type="EMBL" id="MBX64691.1"/>
    </source>
</evidence>